<keyword evidence="8 11" id="KW-0472">Membrane</keyword>
<dbReference type="InterPro" id="IPR003439">
    <property type="entry name" value="ABC_transporter-like_ATP-bd"/>
</dbReference>
<dbReference type="PROSITE" id="PS00211">
    <property type="entry name" value="ABC_TRANSPORTER_1"/>
    <property type="match status" value="1"/>
</dbReference>
<evidence type="ECO:0000256" key="10">
    <source>
        <dbReference type="SAM" id="MobiDB-lite"/>
    </source>
</evidence>
<keyword evidence="2" id="KW-0813">Transport</keyword>
<protein>
    <submittedName>
        <fullName evidence="14">KocI</fullName>
    </submittedName>
</protein>
<feature type="transmembrane region" description="Helical" evidence="11">
    <location>
        <begin position="165"/>
        <end position="184"/>
    </location>
</feature>
<feature type="transmembrane region" description="Helical" evidence="11">
    <location>
        <begin position="272"/>
        <end position="294"/>
    </location>
</feature>
<dbReference type="GO" id="GO:0005886">
    <property type="term" value="C:plasma membrane"/>
    <property type="evidence" value="ECO:0007669"/>
    <property type="project" value="UniProtKB-SubCell"/>
</dbReference>
<proteinExistence type="inferred from homology"/>
<dbReference type="GO" id="GO:0005524">
    <property type="term" value="F:ATP binding"/>
    <property type="evidence" value="ECO:0007669"/>
    <property type="project" value="UniProtKB-KW"/>
</dbReference>
<accession>A0A291FGM3</accession>
<dbReference type="Pfam" id="PF00664">
    <property type="entry name" value="ABC_membrane"/>
    <property type="match status" value="1"/>
</dbReference>
<sequence length="605" mass="64956">MTKERAPEAIMTTHPMDDHINTGTHPASHGPPRAPKGAFGDFLRVIKSHRSSLIVVAVLSIAATVFGVAQPLMMQRMIDAAGQGDATRWVWWLVGVTVAEALLRGAQSFLLQRTGEAFIGGLRHSLIARVLTLPMRSYTTTPKGEWISRLGSDTGQVRSIVTSGLFELISAVLMFGAAIVLMVALDPLLFALTLTGVLLGAMGITIMGARMRRTSEITQAEVANMTSAADRALSSVTLVRASSATQDQIAKVTDYAQRAQASGVRMARIQAWVQPIMSLCIQGAFLVVLAVGGLRVADGAMTVGELLAFIMYLFLLVMPVTQAMGAYTQIQLGLASYDRIRQVLATDGERTGGTQYVHQIANSRGAAVILNGVHFRYDDQTVLQDVTFAVPTGSTTAIVGPSGSGKSTVLSMLEGFIEPDGGTVHCLGHDLREVNLDTYRRAVAYVEQGAPAMGGTLADNLRIVKPDATEHDMRQALVAVGLEDLTLRQDAGLNMELGDNGSVLSGGERQRLAWARVLLQDPELLLFDEPTASVDANTEGMLGEALEKVSRGRTTIIVAHRLATVVQADQIVVMDRGAVLDVGTHHELVQRCTLYREFATHQLLV</sequence>
<name>A0A291FGM3_KOCRO</name>
<organism evidence="14">
    <name type="scientific">Kocuria rosea</name>
    <name type="common">Deinococcus erythromyxa</name>
    <name type="synonym">Micrococcus rubens</name>
    <dbReference type="NCBI Taxonomy" id="1275"/>
    <lineage>
        <taxon>Bacteria</taxon>
        <taxon>Bacillati</taxon>
        <taxon>Actinomycetota</taxon>
        <taxon>Actinomycetes</taxon>
        <taxon>Micrococcales</taxon>
        <taxon>Micrococcaceae</taxon>
        <taxon>Kocuria</taxon>
    </lineage>
</organism>
<dbReference type="CDD" id="cd18551">
    <property type="entry name" value="ABC_6TM_LmrA_like"/>
    <property type="match status" value="1"/>
</dbReference>
<dbReference type="EMBL" id="MF620092">
    <property type="protein sequence ID" value="ATG31926.1"/>
    <property type="molecule type" value="Genomic_DNA"/>
</dbReference>
<evidence type="ECO:0000256" key="4">
    <source>
        <dbReference type="ARBA" id="ARBA00022692"/>
    </source>
</evidence>
<dbReference type="SUPFAM" id="SSF52540">
    <property type="entry name" value="P-loop containing nucleoside triphosphate hydrolases"/>
    <property type="match status" value="1"/>
</dbReference>
<dbReference type="InterPro" id="IPR003593">
    <property type="entry name" value="AAA+_ATPase"/>
</dbReference>
<evidence type="ECO:0000259" key="12">
    <source>
        <dbReference type="PROSITE" id="PS50893"/>
    </source>
</evidence>
<feature type="region of interest" description="Disordered" evidence="10">
    <location>
        <begin position="1"/>
        <end position="32"/>
    </location>
</feature>
<reference evidence="14" key="1">
    <citation type="journal article" date="2017" name="Microbiology">
        <title>Identification and heterologous expression of the kocurin biosynthetic gene cluster.</title>
        <authorList>
            <person name="Linares-Otoya L."/>
            <person name="Linares-Otoya V."/>
            <person name="Armas-Mantilla L."/>
            <person name="Blanco-Olano C."/>
            <person name="Crusemann M."/>
            <person name="Ganoza-Yupanqui M.L."/>
            <person name="Campos-Florian J."/>
            <person name="Konig G.M."/>
            <person name="Schaberle T.F."/>
        </authorList>
    </citation>
    <scope>NUCLEOTIDE SEQUENCE</scope>
    <source>
        <strain evidence="14">S17</strain>
    </source>
</reference>
<evidence type="ECO:0000256" key="8">
    <source>
        <dbReference type="ARBA" id="ARBA00023136"/>
    </source>
</evidence>
<dbReference type="InterPro" id="IPR011527">
    <property type="entry name" value="ABC1_TM_dom"/>
</dbReference>
<evidence type="ECO:0000256" key="6">
    <source>
        <dbReference type="ARBA" id="ARBA00022840"/>
    </source>
</evidence>
<dbReference type="SMART" id="SM00382">
    <property type="entry name" value="AAA"/>
    <property type="match status" value="1"/>
</dbReference>
<evidence type="ECO:0000256" key="5">
    <source>
        <dbReference type="ARBA" id="ARBA00022741"/>
    </source>
</evidence>
<dbReference type="GO" id="GO:0015421">
    <property type="term" value="F:ABC-type oligopeptide transporter activity"/>
    <property type="evidence" value="ECO:0007669"/>
    <property type="project" value="TreeGrafter"/>
</dbReference>
<dbReference type="PANTHER" id="PTHR43394">
    <property type="entry name" value="ATP-DEPENDENT PERMEASE MDL1, MITOCHONDRIAL"/>
    <property type="match status" value="1"/>
</dbReference>
<dbReference type="InterPro" id="IPR017871">
    <property type="entry name" value="ABC_transporter-like_CS"/>
</dbReference>
<evidence type="ECO:0000256" key="1">
    <source>
        <dbReference type="ARBA" id="ARBA00004651"/>
    </source>
</evidence>
<evidence type="ECO:0000256" key="11">
    <source>
        <dbReference type="SAM" id="Phobius"/>
    </source>
</evidence>
<keyword evidence="6" id="KW-0067">ATP-binding</keyword>
<evidence type="ECO:0000256" key="2">
    <source>
        <dbReference type="ARBA" id="ARBA00022448"/>
    </source>
</evidence>
<keyword evidence="5" id="KW-0547">Nucleotide-binding</keyword>
<keyword evidence="7 11" id="KW-1133">Transmembrane helix</keyword>
<evidence type="ECO:0000259" key="13">
    <source>
        <dbReference type="PROSITE" id="PS50929"/>
    </source>
</evidence>
<dbReference type="InterPro" id="IPR039421">
    <property type="entry name" value="Type_1_exporter"/>
</dbReference>
<dbReference type="InterPro" id="IPR036640">
    <property type="entry name" value="ABC1_TM_sf"/>
</dbReference>
<keyword evidence="3" id="KW-1003">Cell membrane</keyword>
<dbReference type="AlphaFoldDB" id="A0A291FGM3"/>
<dbReference type="InterPro" id="IPR027417">
    <property type="entry name" value="P-loop_NTPase"/>
</dbReference>
<dbReference type="FunFam" id="3.40.50.300:FF:000299">
    <property type="entry name" value="ABC transporter ATP-binding protein/permease"/>
    <property type="match status" value="1"/>
</dbReference>
<dbReference type="Pfam" id="PF00005">
    <property type="entry name" value="ABC_tran"/>
    <property type="match status" value="1"/>
</dbReference>
<dbReference type="Gene3D" id="1.20.1560.10">
    <property type="entry name" value="ABC transporter type 1, transmembrane domain"/>
    <property type="match status" value="1"/>
</dbReference>
<feature type="transmembrane region" description="Helical" evidence="11">
    <location>
        <begin position="306"/>
        <end position="327"/>
    </location>
</feature>
<feature type="transmembrane region" description="Helical" evidence="11">
    <location>
        <begin position="89"/>
        <end position="106"/>
    </location>
</feature>
<evidence type="ECO:0000256" key="9">
    <source>
        <dbReference type="ARBA" id="ARBA00061644"/>
    </source>
</evidence>
<comment type="subcellular location">
    <subcellularLocation>
        <location evidence="1">Cell membrane</location>
        <topology evidence="1">Multi-pass membrane protein</topology>
    </subcellularLocation>
</comment>
<feature type="transmembrane region" description="Helical" evidence="11">
    <location>
        <begin position="52"/>
        <end position="69"/>
    </location>
</feature>
<dbReference type="PROSITE" id="PS50929">
    <property type="entry name" value="ABC_TM1F"/>
    <property type="match status" value="1"/>
</dbReference>
<evidence type="ECO:0000256" key="3">
    <source>
        <dbReference type="ARBA" id="ARBA00022475"/>
    </source>
</evidence>
<evidence type="ECO:0000313" key="14">
    <source>
        <dbReference type="EMBL" id="ATG31926.1"/>
    </source>
</evidence>
<keyword evidence="4 11" id="KW-0812">Transmembrane</keyword>
<dbReference type="PANTHER" id="PTHR43394:SF1">
    <property type="entry name" value="ATP-BINDING CASSETTE SUB-FAMILY B MEMBER 10, MITOCHONDRIAL"/>
    <property type="match status" value="1"/>
</dbReference>
<feature type="domain" description="ABC transmembrane type-1" evidence="13">
    <location>
        <begin position="54"/>
        <end position="332"/>
    </location>
</feature>
<feature type="domain" description="ABC transporter" evidence="12">
    <location>
        <begin position="368"/>
        <end position="601"/>
    </location>
</feature>
<evidence type="ECO:0000256" key="7">
    <source>
        <dbReference type="ARBA" id="ARBA00022989"/>
    </source>
</evidence>
<feature type="transmembrane region" description="Helical" evidence="11">
    <location>
        <begin position="190"/>
        <end position="209"/>
    </location>
</feature>
<dbReference type="SUPFAM" id="SSF90123">
    <property type="entry name" value="ABC transporter transmembrane region"/>
    <property type="match status" value="1"/>
</dbReference>
<dbReference type="PROSITE" id="PS50893">
    <property type="entry name" value="ABC_TRANSPORTER_2"/>
    <property type="match status" value="1"/>
</dbReference>
<dbReference type="GO" id="GO:0016887">
    <property type="term" value="F:ATP hydrolysis activity"/>
    <property type="evidence" value="ECO:0007669"/>
    <property type="project" value="InterPro"/>
</dbReference>
<dbReference type="Gene3D" id="3.40.50.300">
    <property type="entry name" value="P-loop containing nucleotide triphosphate hydrolases"/>
    <property type="match status" value="1"/>
</dbReference>
<comment type="similarity">
    <text evidence="9">Belongs to the ABC transporter superfamily. Lipid exporter (TC 3.A.1.106) family.</text>
</comment>